<feature type="compositionally biased region" description="Basic and acidic residues" evidence="1">
    <location>
        <begin position="1"/>
        <end position="15"/>
    </location>
</feature>
<keyword evidence="2" id="KW-1185">Reference proteome</keyword>
<dbReference type="WBParaSite" id="jg19802">
    <property type="protein sequence ID" value="jg19802"/>
    <property type="gene ID" value="jg19802"/>
</dbReference>
<name>A0A915DIE4_9BILA</name>
<dbReference type="Proteomes" id="UP000887574">
    <property type="component" value="Unplaced"/>
</dbReference>
<dbReference type="AlphaFoldDB" id="A0A915DIE4"/>
<sequence length="75" mass="8832">MDRFSDYHSSGDDGMKRRRQESSSPTRRVQIEAKIFAVDHNSVRNWKKQEAKLHVIKDWSPSGNLRKGFKEEDVQ</sequence>
<evidence type="ECO:0000313" key="3">
    <source>
        <dbReference type="WBParaSite" id="jg19802"/>
    </source>
</evidence>
<evidence type="ECO:0000256" key="1">
    <source>
        <dbReference type="SAM" id="MobiDB-lite"/>
    </source>
</evidence>
<reference evidence="3" key="1">
    <citation type="submission" date="2022-11" db="UniProtKB">
        <authorList>
            <consortium name="WormBaseParasite"/>
        </authorList>
    </citation>
    <scope>IDENTIFICATION</scope>
</reference>
<organism evidence="2 3">
    <name type="scientific">Ditylenchus dipsaci</name>
    <dbReference type="NCBI Taxonomy" id="166011"/>
    <lineage>
        <taxon>Eukaryota</taxon>
        <taxon>Metazoa</taxon>
        <taxon>Ecdysozoa</taxon>
        <taxon>Nematoda</taxon>
        <taxon>Chromadorea</taxon>
        <taxon>Rhabditida</taxon>
        <taxon>Tylenchina</taxon>
        <taxon>Tylenchomorpha</taxon>
        <taxon>Sphaerularioidea</taxon>
        <taxon>Anguinidae</taxon>
        <taxon>Anguininae</taxon>
        <taxon>Ditylenchus</taxon>
    </lineage>
</organism>
<evidence type="ECO:0000313" key="2">
    <source>
        <dbReference type="Proteomes" id="UP000887574"/>
    </source>
</evidence>
<protein>
    <submittedName>
        <fullName evidence="3">Uncharacterized protein</fullName>
    </submittedName>
</protein>
<accession>A0A915DIE4</accession>
<feature type="region of interest" description="Disordered" evidence="1">
    <location>
        <begin position="1"/>
        <end position="28"/>
    </location>
</feature>
<proteinExistence type="predicted"/>